<comment type="caution">
    <text evidence="2">The sequence shown here is derived from an EMBL/GenBank/DDBJ whole genome shotgun (WGS) entry which is preliminary data.</text>
</comment>
<name>A0A840WXI2_9ACTN</name>
<keyword evidence="1" id="KW-0812">Transmembrane</keyword>
<dbReference type="Proteomes" id="UP000579647">
    <property type="component" value="Unassembled WGS sequence"/>
</dbReference>
<proteinExistence type="predicted"/>
<sequence>MHGWGYEGMSGWTFGFTTVGMVLLWVLVILAIAALTRYLLKESRSAGSTGGRTPATVLSERFARGEVDTKEYRERLEALREAGHG</sequence>
<organism evidence="2 3">
    <name type="scientific">Nocardiopsis metallicus</name>
    <dbReference type="NCBI Taxonomy" id="179819"/>
    <lineage>
        <taxon>Bacteria</taxon>
        <taxon>Bacillati</taxon>
        <taxon>Actinomycetota</taxon>
        <taxon>Actinomycetes</taxon>
        <taxon>Streptosporangiales</taxon>
        <taxon>Nocardiopsidaceae</taxon>
        <taxon>Nocardiopsis</taxon>
    </lineage>
</organism>
<reference evidence="2 3" key="1">
    <citation type="submission" date="2020-08" db="EMBL/GenBank/DDBJ databases">
        <title>Sequencing the genomes of 1000 actinobacteria strains.</title>
        <authorList>
            <person name="Klenk H.-P."/>
        </authorList>
    </citation>
    <scope>NUCLEOTIDE SEQUENCE [LARGE SCALE GENOMIC DNA]</scope>
    <source>
        <strain evidence="2 3">DSM 44598</strain>
    </source>
</reference>
<evidence type="ECO:0000313" key="3">
    <source>
        <dbReference type="Proteomes" id="UP000579647"/>
    </source>
</evidence>
<evidence type="ECO:0000256" key="1">
    <source>
        <dbReference type="SAM" id="Phobius"/>
    </source>
</evidence>
<protein>
    <submittedName>
        <fullName evidence="2">Putative membrane protein</fullName>
    </submittedName>
</protein>
<dbReference type="AlphaFoldDB" id="A0A840WXI2"/>
<keyword evidence="3" id="KW-1185">Reference proteome</keyword>
<accession>A0A840WXI2</accession>
<feature type="transmembrane region" description="Helical" evidence="1">
    <location>
        <begin position="12"/>
        <end position="35"/>
    </location>
</feature>
<evidence type="ECO:0000313" key="2">
    <source>
        <dbReference type="EMBL" id="MBB5494888.1"/>
    </source>
</evidence>
<keyword evidence="1" id="KW-1133">Transmembrane helix</keyword>
<dbReference type="EMBL" id="JACHDO010000001">
    <property type="protein sequence ID" value="MBB5494888.1"/>
    <property type="molecule type" value="Genomic_DNA"/>
</dbReference>
<keyword evidence="1" id="KW-0472">Membrane</keyword>
<gene>
    <name evidence="2" type="ORF">HNR07_006025</name>
</gene>
<dbReference type="RefSeq" id="WP_221318977.1">
    <property type="nucleotide sequence ID" value="NZ_JACHDO010000001.1"/>
</dbReference>